<dbReference type="AlphaFoldDB" id="A0A8S4FVC8"/>
<dbReference type="GO" id="GO:0006099">
    <property type="term" value="P:tricarboxylic acid cycle"/>
    <property type="evidence" value="ECO:0007669"/>
    <property type="project" value="UniProtKB-KW"/>
</dbReference>
<evidence type="ECO:0000256" key="1">
    <source>
        <dbReference type="ARBA" id="ARBA00004173"/>
    </source>
</evidence>
<evidence type="ECO:0000259" key="6">
    <source>
        <dbReference type="SMART" id="SM01329"/>
    </source>
</evidence>
<accession>A0A8S4FVC8</accession>
<feature type="domain" description="Isopropylmalate dehydrogenase-like" evidence="6">
    <location>
        <begin position="58"/>
        <end position="381"/>
    </location>
</feature>
<dbReference type="FunFam" id="3.40.718.10:FF:000001">
    <property type="entry name" value="Isocitrate dehydrogenase [NAD] subunit, mitochondrial"/>
    <property type="match status" value="1"/>
</dbReference>
<keyword evidence="5" id="KW-0496">Mitochondrion</keyword>
<evidence type="ECO:0000256" key="5">
    <source>
        <dbReference type="ARBA" id="ARBA00023128"/>
    </source>
</evidence>
<dbReference type="SMART" id="SM01329">
    <property type="entry name" value="Iso_dh"/>
    <property type="match status" value="1"/>
</dbReference>
<dbReference type="PANTHER" id="PTHR11835">
    <property type="entry name" value="DECARBOXYLATING DEHYDROGENASES-ISOCITRATE, ISOPROPYLMALATE, TARTRATE"/>
    <property type="match status" value="1"/>
</dbReference>
<protein>
    <submittedName>
        <fullName evidence="7">(diamondback moth) hypothetical protein</fullName>
    </submittedName>
</protein>
<dbReference type="Pfam" id="PF00180">
    <property type="entry name" value="Iso_dh"/>
    <property type="match status" value="1"/>
</dbReference>
<organism evidence="7 8">
    <name type="scientific">Plutella xylostella</name>
    <name type="common">Diamondback moth</name>
    <name type="synonym">Plutella maculipennis</name>
    <dbReference type="NCBI Taxonomy" id="51655"/>
    <lineage>
        <taxon>Eukaryota</taxon>
        <taxon>Metazoa</taxon>
        <taxon>Ecdysozoa</taxon>
        <taxon>Arthropoda</taxon>
        <taxon>Hexapoda</taxon>
        <taxon>Insecta</taxon>
        <taxon>Pterygota</taxon>
        <taxon>Neoptera</taxon>
        <taxon>Endopterygota</taxon>
        <taxon>Lepidoptera</taxon>
        <taxon>Glossata</taxon>
        <taxon>Ditrysia</taxon>
        <taxon>Yponomeutoidea</taxon>
        <taxon>Plutellidae</taxon>
        <taxon>Plutella</taxon>
    </lineage>
</organism>
<dbReference type="InterPro" id="IPR024084">
    <property type="entry name" value="IsoPropMal-DH-like_dom"/>
</dbReference>
<evidence type="ECO:0000313" key="7">
    <source>
        <dbReference type="EMBL" id="CAG9131734.1"/>
    </source>
</evidence>
<evidence type="ECO:0000256" key="3">
    <source>
        <dbReference type="ARBA" id="ARBA00022532"/>
    </source>
</evidence>
<keyword evidence="3" id="KW-0816">Tricarboxylic acid cycle</keyword>
<name>A0A8S4FVC8_PLUXY</name>
<dbReference type="GO" id="GO:0006102">
    <property type="term" value="P:isocitrate metabolic process"/>
    <property type="evidence" value="ECO:0007669"/>
    <property type="project" value="TreeGrafter"/>
</dbReference>
<dbReference type="EMBL" id="CAJHNJ030000046">
    <property type="protein sequence ID" value="CAG9131734.1"/>
    <property type="molecule type" value="Genomic_DNA"/>
</dbReference>
<dbReference type="Gene3D" id="3.40.718.10">
    <property type="entry name" value="Isopropylmalate Dehydrogenase"/>
    <property type="match status" value="1"/>
</dbReference>
<evidence type="ECO:0000313" key="8">
    <source>
        <dbReference type="Proteomes" id="UP000653454"/>
    </source>
</evidence>
<evidence type="ECO:0000256" key="4">
    <source>
        <dbReference type="ARBA" id="ARBA00022946"/>
    </source>
</evidence>
<sequence>MAVRLLSKLKVLPEVRGVTFATAAPATATLSDFDAQHKTPVVRKQAIIPVAHYGGRHLVTMLPGGGIGPECMGHVRDIFKYVGAPIDFERVDIDPTKDNDDDVQYAITTIKRNGVAIKGNIETKSEASYVTSRNVALRNELDMYAYVINCKSYPGVSTRHKDIDLVIVRQNTEGEYAMLEHESVYGVIESMKVVTATNSERVARFAFEYAKKNGRKKVTTVHKANIMKLSDGLFLETAKRIAKEYPELEHNDMIIDNCCMQLVAKPHQFDVMLMTNLYGSIVSNVVCGLLGGAGIFSGRNYGQHYAVFEPGTRNTGTAIAGKNLANPLAMINASVDMLEHLGHHYHADLIRRAVEKTINVDKVLTPDCGGTASSSEVVNSIIHNIGSGVQPFGSIK</sequence>
<keyword evidence="4" id="KW-0809">Transit peptide</keyword>
<gene>
    <name evidence="7" type="ORF">PLXY2_LOCUS10409</name>
</gene>
<comment type="similarity">
    <text evidence="2">Belongs to the isocitrate and isopropylmalate dehydrogenases family.</text>
</comment>
<comment type="subcellular location">
    <subcellularLocation>
        <location evidence="1">Mitochondrion</location>
    </subcellularLocation>
</comment>
<proteinExistence type="inferred from homology"/>
<keyword evidence="8" id="KW-1185">Reference proteome</keyword>
<dbReference type="PANTHER" id="PTHR11835:SF60">
    <property type="entry name" value="ISOCITRATE DEHYDROGENASE [NAD] SUBUNIT, MITOCHONDRIAL"/>
    <property type="match status" value="1"/>
</dbReference>
<dbReference type="GO" id="GO:0005739">
    <property type="term" value="C:mitochondrion"/>
    <property type="evidence" value="ECO:0007669"/>
    <property type="project" value="UniProtKB-SubCell"/>
</dbReference>
<comment type="caution">
    <text evidence="7">The sequence shown here is derived from an EMBL/GenBank/DDBJ whole genome shotgun (WGS) entry which is preliminary data.</text>
</comment>
<dbReference type="SUPFAM" id="SSF53659">
    <property type="entry name" value="Isocitrate/Isopropylmalate dehydrogenase-like"/>
    <property type="match status" value="1"/>
</dbReference>
<dbReference type="NCBIfam" id="TIGR00175">
    <property type="entry name" value="mito_nad_idh"/>
    <property type="match status" value="1"/>
</dbReference>
<dbReference type="Proteomes" id="UP000653454">
    <property type="component" value="Unassembled WGS sequence"/>
</dbReference>
<reference evidence="7" key="1">
    <citation type="submission" date="2020-11" db="EMBL/GenBank/DDBJ databases">
        <authorList>
            <person name="Whiteford S."/>
        </authorList>
    </citation>
    <scope>NUCLEOTIDE SEQUENCE</scope>
</reference>
<dbReference type="InterPro" id="IPR004434">
    <property type="entry name" value="Isocitrate_DH_NAD"/>
</dbReference>
<evidence type="ECO:0000256" key="2">
    <source>
        <dbReference type="ARBA" id="ARBA00007769"/>
    </source>
</evidence>